<evidence type="ECO:0000313" key="13">
    <source>
        <dbReference type="Proteomes" id="UP000027265"/>
    </source>
</evidence>
<feature type="region of interest" description="Disordered" evidence="10">
    <location>
        <begin position="536"/>
        <end position="565"/>
    </location>
</feature>
<feature type="region of interest" description="Disordered" evidence="10">
    <location>
        <begin position="376"/>
        <end position="405"/>
    </location>
</feature>
<dbReference type="InterPro" id="IPR000286">
    <property type="entry name" value="HDACs"/>
</dbReference>
<accession>A0A067QKE4</accession>
<dbReference type="PRINTS" id="PR01271">
    <property type="entry name" value="HISDACETLASE"/>
</dbReference>
<feature type="compositionally biased region" description="Basic and acidic residues" evidence="10">
    <location>
        <begin position="383"/>
        <end position="405"/>
    </location>
</feature>
<evidence type="ECO:0000256" key="7">
    <source>
        <dbReference type="ARBA" id="ARBA00023163"/>
    </source>
</evidence>
<dbReference type="FunFam" id="3.40.800.20:FF:000001">
    <property type="entry name" value="Histone deacetylase"/>
    <property type="match status" value="1"/>
</dbReference>
<dbReference type="GO" id="GO:0070210">
    <property type="term" value="C:Rpd3L-Expanded complex"/>
    <property type="evidence" value="ECO:0007669"/>
    <property type="project" value="TreeGrafter"/>
</dbReference>
<feature type="compositionally biased region" description="Basic residues" evidence="10">
    <location>
        <begin position="463"/>
        <end position="472"/>
    </location>
</feature>
<evidence type="ECO:0000256" key="6">
    <source>
        <dbReference type="ARBA" id="ARBA00023015"/>
    </source>
</evidence>
<feature type="compositionally biased region" description="Basic and acidic residues" evidence="10">
    <location>
        <begin position="423"/>
        <end position="433"/>
    </location>
</feature>
<dbReference type="STRING" id="933084.A0A067QKE4"/>
<evidence type="ECO:0000256" key="2">
    <source>
        <dbReference type="ARBA" id="ARBA00012111"/>
    </source>
</evidence>
<keyword evidence="4" id="KW-0378">Hydrolase</keyword>
<keyword evidence="7" id="KW-0804">Transcription</keyword>
<comment type="similarity">
    <text evidence="9">Belongs to the histone deacetylase family. HD Type 1 subfamily.</text>
</comment>
<dbReference type="InterPro" id="IPR023801">
    <property type="entry name" value="His_deacetylse_dom"/>
</dbReference>
<dbReference type="EMBL" id="KL197709">
    <property type="protein sequence ID" value="KDQ63962.1"/>
    <property type="molecule type" value="Genomic_DNA"/>
</dbReference>
<dbReference type="HOGENOM" id="CLU_007727_7_4_1"/>
<dbReference type="InterPro" id="IPR003084">
    <property type="entry name" value="HDAC_I/II"/>
</dbReference>
<evidence type="ECO:0000256" key="8">
    <source>
        <dbReference type="ARBA" id="ARBA00023242"/>
    </source>
</evidence>
<dbReference type="SUPFAM" id="SSF52768">
    <property type="entry name" value="Arginase/deacetylase"/>
    <property type="match status" value="1"/>
</dbReference>
<dbReference type="GO" id="GO:0032221">
    <property type="term" value="C:Rpd3S complex"/>
    <property type="evidence" value="ECO:0007669"/>
    <property type="project" value="UniProtKB-ARBA"/>
</dbReference>
<evidence type="ECO:0000256" key="4">
    <source>
        <dbReference type="ARBA" id="ARBA00022801"/>
    </source>
</evidence>
<dbReference type="GO" id="GO:0141221">
    <property type="term" value="F:histone deacetylase activity, hydrolytic mechanism"/>
    <property type="evidence" value="ECO:0007669"/>
    <property type="project" value="UniProtKB-EC"/>
</dbReference>
<feature type="compositionally biased region" description="Acidic residues" evidence="10">
    <location>
        <begin position="434"/>
        <end position="443"/>
    </location>
</feature>
<organism evidence="12 13">
    <name type="scientific">Jaapia argillacea MUCL 33604</name>
    <dbReference type="NCBI Taxonomy" id="933084"/>
    <lineage>
        <taxon>Eukaryota</taxon>
        <taxon>Fungi</taxon>
        <taxon>Dikarya</taxon>
        <taxon>Basidiomycota</taxon>
        <taxon>Agaricomycotina</taxon>
        <taxon>Agaricomycetes</taxon>
        <taxon>Agaricomycetidae</taxon>
        <taxon>Jaapiales</taxon>
        <taxon>Jaapiaceae</taxon>
        <taxon>Jaapia</taxon>
    </lineage>
</organism>
<evidence type="ECO:0000256" key="3">
    <source>
        <dbReference type="ARBA" id="ARBA00022491"/>
    </source>
</evidence>
<dbReference type="InParanoid" id="A0A067QKE4"/>
<name>A0A067QKE4_9AGAM</name>
<dbReference type="PRINTS" id="PR01270">
    <property type="entry name" value="HDASUPER"/>
</dbReference>
<sequence length="565" mass="63669">MAETPDKRRVAYYYDPDVGSYTYGLGHPMKPHRIHVTHHLVSAYNMLDKMHVLRAKRASAETMTRFHTDEYVHFLSRVTPETADELTYHGTRFLVGEDNPAFEGVFEFCSMSAGGSIAAANRLASGSADIAINWAGGLHHAKKREASGFCYINDIVLGILELLRTYPRVLYVDIDCHHGDGVEEAFYTTDRVMTCSFHKYGEYFPGTGTQEDRGRGRGKGYAVNVPLKDGITDESYKSVFEPVISRILEVYRPSAVWLQCGSDSLAGDKLGCFNLTMHGHAACVQFFRKQNIPLVLVGGGGYTVKNVARTWCYETACALGIEVDERLPWNEYFEWFGPRYRLEVLGNNMEDLNMREGSLDKVRINALKHLSELRPAPSVGMHDVPRESLGHHLGFSRDDDDSRAKDELDERLAQHTRFVYKLQEHQSHSNADDHDQEEDDWESDASSSTSSRKPNKRSTVTRSRSRAHKKRMSIITNQQVDYGARTEDVVVGKKTRRKFFSSKARWDDEWRGVLVDGDVEGFVEGFGLSGVGMGMKGGEVGRVMERGGRGEDGMDEDEEGDGEEW</sequence>
<comment type="subcellular location">
    <subcellularLocation>
        <location evidence="1">Nucleus</location>
    </subcellularLocation>
</comment>
<evidence type="ECO:0000256" key="9">
    <source>
        <dbReference type="ARBA" id="ARBA00061569"/>
    </source>
</evidence>
<keyword evidence="13" id="KW-1185">Reference proteome</keyword>
<evidence type="ECO:0000256" key="5">
    <source>
        <dbReference type="ARBA" id="ARBA00022853"/>
    </source>
</evidence>
<dbReference type="PANTHER" id="PTHR10625">
    <property type="entry name" value="HISTONE DEACETYLASE HDAC1-RELATED"/>
    <property type="match status" value="1"/>
</dbReference>
<feature type="compositionally biased region" description="Basic and acidic residues" evidence="10">
    <location>
        <begin position="542"/>
        <end position="552"/>
    </location>
</feature>
<keyword evidence="6" id="KW-0805">Transcription regulation</keyword>
<evidence type="ECO:0000256" key="10">
    <source>
        <dbReference type="SAM" id="MobiDB-lite"/>
    </source>
</evidence>
<dbReference type="EC" id="3.5.1.98" evidence="2"/>
<dbReference type="InterPro" id="IPR023696">
    <property type="entry name" value="Ureohydrolase_dom_sf"/>
</dbReference>
<dbReference type="InterPro" id="IPR037138">
    <property type="entry name" value="His_deacetylse_dom_sf"/>
</dbReference>
<feature type="region of interest" description="Disordered" evidence="10">
    <location>
        <begin position="423"/>
        <end position="478"/>
    </location>
</feature>
<reference evidence="13" key="1">
    <citation type="journal article" date="2014" name="Proc. Natl. Acad. Sci. U.S.A.">
        <title>Extensive sampling of basidiomycete genomes demonstrates inadequacy of the white-rot/brown-rot paradigm for wood decay fungi.</title>
        <authorList>
            <person name="Riley R."/>
            <person name="Salamov A.A."/>
            <person name="Brown D.W."/>
            <person name="Nagy L.G."/>
            <person name="Floudas D."/>
            <person name="Held B.W."/>
            <person name="Levasseur A."/>
            <person name="Lombard V."/>
            <person name="Morin E."/>
            <person name="Otillar R."/>
            <person name="Lindquist E.A."/>
            <person name="Sun H."/>
            <person name="LaButti K.M."/>
            <person name="Schmutz J."/>
            <person name="Jabbour D."/>
            <person name="Luo H."/>
            <person name="Baker S.E."/>
            <person name="Pisabarro A.G."/>
            <person name="Walton J.D."/>
            <person name="Blanchette R.A."/>
            <person name="Henrissat B."/>
            <person name="Martin F."/>
            <person name="Cullen D."/>
            <person name="Hibbett D.S."/>
            <person name="Grigoriev I.V."/>
        </authorList>
    </citation>
    <scope>NUCLEOTIDE SEQUENCE [LARGE SCALE GENOMIC DNA]</scope>
    <source>
        <strain evidence="13">MUCL 33604</strain>
    </source>
</reference>
<dbReference type="AlphaFoldDB" id="A0A067QKE4"/>
<evidence type="ECO:0000256" key="1">
    <source>
        <dbReference type="ARBA" id="ARBA00004123"/>
    </source>
</evidence>
<dbReference type="Pfam" id="PF00850">
    <property type="entry name" value="Hist_deacetyl"/>
    <property type="match status" value="1"/>
</dbReference>
<evidence type="ECO:0000313" key="12">
    <source>
        <dbReference type="EMBL" id="KDQ63962.1"/>
    </source>
</evidence>
<dbReference type="GO" id="GO:0031507">
    <property type="term" value="P:heterochromatin formation"/>
    <property type="evidence" value="ECO:0007669"/>
    <property type="project" value="TreeGrafter"/>
</dbReference>
<dbReference type="Gene3D" id="3.40.800.20">
    <property type="entry name" value="Histone deacetylase domain"/>
    <property type="match status" value="1"/>
</dbReference>
<keyword evidence="8" id="KW-0539">Nucleus</keyword>
<feature type="compositionally biased region" description="Acidic residues" evidence="10">
    <location>
        <begin position="553"/>
        <end position="565"/>
    </location>
</feature>
<feature type="domain" description="Histone deacetylase" evidence="11">
    <location>
        <begin position="27"/>
        <end position="316"/>
    </location>
</feature>
<proteinExistence type="inferred from homology"/>
<keyword evidence="5" id="KW-0156">Chromatin regulator</keyword>
<dbReference type="OrthoDB" id="1918432at2759"/>
<dbReference type="PANTHER" id="PTHR10625:SF2">
    <property type="entry name" value="HISTONE DEACETYLASE"/>
    <property type="match status" value="1"/>
</dbReference>
<dbReference type="Proteomes" id="UP000027265">
    <property type="component" value="Unassembled WGS sequence"/>
</dbReference>
<protein>
    <recommendedName>
        <fullName evidence="2">histone deacetylase</fullName>
        <ecNumber evidence="2">3.5.1.98</ecNumber>
    </recommendedName>
</protein>
<keyword evidence="3" id="KW-0678">Repressor</keyword>
<gene>
    <name evidence="12" type="ORF">JAAARDRAFT_116392</name>
</gene>
<evidence type="ECO:0000259" key="11">
    <source>
        <dbReference type="Pfam" id="PF00850"/>
    </source>
</evidence>